<evidence type="ECO:0000256" key="1">
    <source>
        <dbReference type="ARBA" id="ARBA00006464"/>
    </source>
</evidence>
<dbReference type="PANTHER" id="PTHR30576:SF0">
    <property type="entry name" value="UNDECAPRENYL-PHOSPHATE N-ACETYLGALACTOSAMINYL 1-PHOSPHATE TRANSFERASE-RELATED"/>
    <property type="match status" value="1"/>
</dbReference>
<dbReference type="KEGG" id="clf:GJQ69_03430"/>
<dbReference type="EMBL" id="CP046051">
    <property type="protein sequence ID" value="QKN24758.1"/>
    <property type="molecule type" value="Genomic_DNA"/>
</dbReference>
<evidence type="ECO:0000256" key="2">
    <source>
        <dbReference type="SAM" id="Phobius"/>
    </source>
</evidence>
<keyword evidence="2" id="KW-0812">Transmembrane</keyword>
<dbReference type="Proteomes" id="UP000501316">
    <property type="component" value="Chromosome"/>
</dbReference>
<dbReference type="PANTHER" id="PTHR30576">
    <property type="entry name" value="COLANIC BIOSYNTHESIS UDP-GLUCOSE LIPID CARRIER TRANSFERASE"/>
    <property type="match status" value="1"/>
</dbReference>
<evidence type="ECO:0000313" key="5">
    <source>
        <dbReference type="Proteomes" id="UP000501316"/>
    </source>
</evidence>
<keyword evidence="4" id="KW-0808">Transferase</keyword>
<keyword evidence="2" id="KW-0472">Membrane</keyword>
<organism evidence="4 5">
    <name type="scientific">Caproicibacterium lactatifermentans</name>
    <dbReference type="NCBI Taxonomy" id="2666138"/>
    <lineage>
        <taxon>Bacteria</taxon>
        <taxon>Bacillati</taxon>
        <taxon>Bacillota</taxon>
        <taxon>Clostridia</taxon>
        <taxon>Eubacteriales</taxon>
        <taxon>Oscillospiraceae</taxon>
        <taxon>Caproicibacterium</taxon>
    </lineage>
</organism>
<dbReference type="Pfam" id="PF02397">
    <property type="entry name" value="Bac_transf"/>
    <property type="match status" value="1"/>
</dbReference>
<evidence type="ECO:0000259" key="3">
    <source>
        <dbReference type="Pfam" id="PF02397"/>
    </source>
</evidence>
<dbReference type="InterPro" id="IPR003362">
    <property type="entry name" value="Bact_transf"/>
</dbReference>
<dbReference type="AlphaFoldDB" id="A0A859DS55"/>
<feature type="transmembrane region" description="Helical" evidence="2">
    <location>
        <begin position="28"/>
        <end position="51"/>
    </location>
</feature>
<feature type="domain" description="Bacterial sugar transferase" evidence="3">
    <location>
        <begin position="23"/>
        <end position="216"/>
    </location>
</feature>
<proteinExistence type="inferred from homology"/>
<comment type="similarity">
    <text evidence="1">Belongs to the bacterial sugar transferase family.</text>
</comment>
<evidence type="ECO:0000313" key="4">
    <source>
        <dbReference type="EMBL" id="QKN24758.1"/>
    </source>
</evidence>
<dbReference type="GO" id="GO:0016780">
    <property type="term" value="F:phosphotransferase activity, for other substituted phosphate groups"/>
    <property type="evidence" value="ECO:0007669"/>
    <property type="project" value="TreeGrafter"/>
</dbReference>
<reference evidence="4 5" key="1">
    <citation type="submission" date="2019-11" db="EMBL/GenBank/DDBJ databases">
        <authorList>
            <person name="Ren C."/>
            <person name="Wang H."/>
            <person name="Xu Y."/>
        </authorList>
    </citation>
    <scope>NUCLEOTIDE SEQUENCE [LARGE SCALE GENOMIC DNA]</scope>
    <source>
        <strain evidence="4 5">LBM 19010</strain>
    </source>
</reference>
<accession>A0A859DS55</accession>
<name>A0A859DS55_9FIRM</name>
<keyword evidence="2" id="KW-1133">Transmembrane helix</keyword>
<sequence>MQNADTKTCFEKLRQHRGTLAAKRLFDIVVSFLILVILSPLLLITAAAVKLDSKGPVFYRQERVGRYGKPFRIYKFRTMVQDADKKGLQITVGQDPRITRVGRVIRKCRLDEFAQVLNVLDGTMSLVGPRPEVPKYVKAYQPAYLSTLLVRPGVTAPSSIHFRNEDEILAESPLDPETTYIEKILPTKMQLNLQYMDSISVGNDIKVMVQTVRAVF</sequence>
<gene>
    <name evidence="4" type="ORF">GJQ69_03430</name>
</gene>
<protein>
    <submittedName>
        <fullName evidence="4">Sugar transferase</fullName>
    </submittedName>
</protein>